<dbReference type="SUPFAM" id="SSF49464">
    <property type="entry name" value="Carboxypeptidase regulatory domain-like"/>
    <property type="match status" value="1"/>
</dbReference>
<dbReference type="InterPro" id="IPR008969">
    <property type="entry name" value="CarboxyPept-like_regulatory"/>
</dbReference>
<dbReference type="InterPro" id="IPR000531">
    <property type="entry name" value="Beta-barrel_TonB"/>
</dbReference>
<gene>
    <name evidence="16" type="ORF">LGH74_07650</name>
</gene>
<dbReference type="Gene3D" id="2.170.130.10">
    <property type="entry name" value="TonB-dependent receptor, plug domain"/>
    <property type="match status" value="1"/>
</dbReference>
<reference evidence="16" key="1">
    <citation type="submission" date="2021-10" db="EMBL/GenBank/DDBJ databases">
        <authorList>
            <person name="Dean J.D."/>
            <person name="Kim M.K."/>
            <person name="Newey C.N."/>
            <person name="Stoker T.S."/>
            <person name="Thompson D.W."/>
            <person name="Grose J.H."/>
        </authorList>
    </citation>
    <scope>NUCLEOTIDE SEQUENCE</scope>
    <source>
        <strain evidence="16">BT178</strain>
    </source>
</reference>
<feature type="domain" description="TonB-dependent receptor-like beta-barrel" evidence="14">
    <location>
        <begin position="311"/>
        <end position="728"/>
    </location>
</feature>
<dbReference type="SUPFAM" id="SSF56935">
    <property type="entry name" value="Porins"/>
    <property type="match status" value="1"/>
</dbReference>
<dbReference type="InterPro" id="IPR012910">
    <property type="entry name" value="Plug_dom"/>
</dbReference>
<keyword evidence="4" id="KW-0410">Iron transport</keyword>
<dbReference type="Pfam" id="PF07715">
    <property type="entry name" value="Plug"/>
    <property type="match status" value="1"/>
</dbReference>
<comment type="subcellular location">
    <subcellularLocation>
        <location evidence="1 11">Cell outer membrane</location>
        <topology evidence="1 11">Multi-pass membrane protein</topology>
    </subcellularLocation>
</comment>
<dbReference type="RefSeq" id="WP_226174137.1">
    <property type="nucleotide sequence ID" value="NZ_JAJADR010000002.1"/>
</dbReference>
<dbReference type="InterPro" id="IPR039426">
    <property type="entry name" value="TonB-dep_rcpt-like"/>
</dbReference>
<keyword evidence="2 11" id="KW-0813">Transport</keyword>
<evidence type="ECO:0000256" key="12">
    <source>
        <dbReference type="RuleBase" id="RU003357"/>
    </source>
</evidence>
<evidence type="ECO:0000256" key="11">
    <source>
        <dbReference type="PROSITE-ProRule" id="PRU01360"/>
    </source>
</evidence>
<keyword evidence="3 11" id="KW-1134">Transmembrane beta strand</keyword>
<evidence type="ECO:0000256" key="13">
    <source>
        <dbReference type="SAM" id="SignalP"/>
    </source>
</evidence>
<accession>A0ABS8AQ13</accession>
<evidence type="ECO:0000256" key="2">
    <source>
        <dbReference type="ARBA" id="ARBA00022448"/>
    </source>
</evidence>
<evidence type="ECO:0000256" key="3">
    <source>
        <dbReference type="ARBA" id="ARBA00022452"/>
    </source>
</evidence>
<keyword evidence="13" id="KW-0732">Signal</keyword>
<dbReference type="InterPro" id="IPR037066">
    <property type="entry name" value="Plug_dom_sf"/>
</dbReference>
<keyword evidence="6" id="KW-0408">Iron</keyword>
<keyword evidence="16" id="KW-0675">Receptor</keyword>
<evidence type="ECO:0000256" key="4">
    <source>
        <dbReference type="ARBA" id="ARBA00022496"/>
    </source>
</evidence>
<dbReference type="Proteomes" id="UP001165296">
    <property type="component" value="Unassembled WGS sequence"/>
</dbReference>
<protein>
    <submittedName>
        <fullName evidence="16">TonB-dependent receptor</fullName>
    </submittedName>
</protein>
<keyword evidence="10 11" id="KW-0998">Cell outer membrane</keyword>
<keyword evidence="5 11" id="KW-0812">Transmembrane</keyword>
<evidence type="ECO:0000256" key="1">
    <source>
        <dbReference type="ARBA" id="ARBA00004571"/>
    </source>
</evidence>
<dbReference type="Gene3D" id="2.40.170.20">
    <property type="entry name" value="TonB-dependent receptor, beta-barrel domain"/>
    <property type="match status" value="1"/>
</dbReference>
<comment type="similarity">
    <text evidence="11 12">Belongs to the TonB-dependent receptor family.</text>
</comment>
<evidence type="ECO:0000256" key="7">
    <source>
        <dbReference type="ARBA" id="ARBA00023065"/>
    </source>
</evidence>
<proteinExistence type="inferred from homology"/>
<name>A0ABS8AQ13_9BACT</name>
<dbReference type="CDD" id="cd01347">
    <property type="entry name" value="ligand_gated_channel"/>
    <property type="match status" value="1"/>
</dbReference>
<keyword evidence="17" id="KW-1185">Reference proteome</keyword>
<keyword evidence="7" id="KW-0406">Ion transport</keyword>
<dbReference type="EMBL" id="JAJADR010000002">
    <property type="protein sequence ID" value="MCB2407846.1"/>
    <property type="molecule type" value="Genomic_DNA"/>
</dbReference>
<organism evidence="16 17">
    <name type="scientific">Hymenobacter lucidus</name>
    <dbReference type="NCBI Taxonomy" id="2880930"/>
    <lineage>
        <taxon>Bacteria</taxon>
        <taxon>Pseudomonadati</taxon>
        <taxon>Bacteroidota</taxon>
        <taxon>Cytophagia</taxon>
        <taxon>Cytophagales</taxon>
        <taxon>Hymenobacteraceae</taxon>
        <taxon>Hymenobacter</taxon>
    </lineage>
</organism>
<comment type="caution">
    <text evidence="16">The sequence shown here is derived from an EMBL/GenBank/DDBJ whole genome shotgun (WGS) entry which is preliminary data.</text>
</comment>
<keyword evidence="9 11" id="KW-0472">Membrane</keyword>
<evidence type="ECO:0000259" key="15">
    <source>
        <dbReference type="Pfam" id="PF07715"/>
    </source>
</evidence>
<feature type="signal peptide" evidence="13">
    <location>
        <begin position="1"/>
        <end position="23"/>
    </location>
</feature>
<dbReference type="Gene3D" id="2.60.40.1120">
    <property type="entry name" value="Carboxypeptidase-like, regulatory domain"/>
    <property type="match status" value="1"/>
</dbReference>
<feature type="chain" id="PRO_5046072816" evidence="13">
    <location>
        <begin position="24"/>
        <end position="769"/>
    </location>
</feature>
<feature type="domain" description="TonB-dependent receptor plug" evidence="15">
    <location>
        <begin position="119"/>
        <end position="229"/>
    </location>
</feature>
<evidence type="ECO:0000313" key="16">
    <source>
        <dbReference type="EMBL" id="MCB2407846.1"/>
    </source>
</evidence>
<dbReference type="Pfam" id="PF13715">
    <property type="entry name" value="CarbopepD_reg_2"/>
    <property type="match status" value="1"/>
</dbReference>
<evidence type="ECO:0000256" key="5">
    <source>
        <dbReference type="ARBA" id="ARBA00022692"/>
    </source>
</evidence>
<evidence type="ECO:0000313" key="17">
    <source>
        <dbReference type="Proteomes" id="UP001165296"/>
    </source>
</evidence>
<sequence length="769" mass="83397">MKSIVSGVLLLWGSLFFCTGAMAQFTTAGTVVDQQTRQPLVGAVVAASSATAATTDKDGRFQLTSSEELRTVKVQYLGYVAQNVPIKAGSAAPLTIALEPSNTGLSEVQVVGYANEKKLLETPIALSIVTEKDLQRNNTIFLQNTLNQVPGVRMNVRSAASQSNLVIRGIGSTYGRFSIRGIKLYQNGIPLSEADGTTSLDDLDYTTLGRIDVIKGPASSIYGATLGGVVSFQTRKAAPGTSINLGTTVGKYGLFRTNTGFGIGTDKVNLLVNYGHQETRGFRDDHSNSRKDFVTVAGDFYVSEKQTVSVLGTYTNQHDNYAGELDSTDFFTNYTKLAPAYKLKDVGVDAEITRLGLTHTYRFTSNFANTTSLFMGTSYSLSPSEPSFTHTQRGKRGVRSVFTYAPQLGSVQTRFALGTEYLSNQDNNKRYAISAAGVSGALTADQEVRSTQLNTFAQAEASITEHTTLTVGASYNVVSYDIQDLLFRANPQLSLTGYRQFKPTVTPRAALIHTFNDQFSVFAQYSSGFSPPTSAQISLSNGPINPNLKPETNDNFELGSRGTLLGNKLNYDVTLFRMKVKNGLVQQINADKVTYFVNSGASEYQGVEVALSGNLVDAEKAGVLTQVRPFVSYSYTDAEFKDYKATTGDFAGKQVTGSFKNLFTGGLDLETKPGLYLNLTAQYTDKSPMSDSNNRFSKAYWLLNSKVGARGKVAGHLSYDVFAGLDNITDERYAVSIALNQTTPVGKPTFFNPGMPRNWYSGANLSYTF</sequence>
<dbReference type="Pfam" id="PF00593">
    <property type="entry name" value="TonB_dep_Rec_b-barrel"/>
    <property type="match status" value="1"/>
</dbReference>
<dbReference type="PROSITE" id="PS52016">
    <property type="entry name" value="TONB_DEPENDENT_REC_3"/>
    <property type="match status" value="1"/>
</dbReference>
<dbReference type="PANTHER" id="PTHR32552:SF81">
    <property type="entry name" value="TONB-DEPENDENT OUTER MEMBRANE RECEPTOR"/>
    <property type="match status" value="1"/>
</dbReference>
<keyword evidence="8 12" id="KW-0798">TonB box</keyword>
<evidence type="ECO:0000256" key="10">
    <source>
        <dbReference type="ARBA" id="ARBA00023237"/>
    </source>
</evidence>
<dbReference type="PANTHER" id="PTHR32552">
    <property type="entry name" value="FERRICHROME IRON RECEPTOR-RELATED"/>
    <property type="match status" value="1"/>
</dbReference>
<dbReference type="InterPro" id="IPR036942">
    <property type="entry name" value="Beta-barrel_TonB_sf"/>
</dbReference>
<evidence type="ECO:0000256" key="9">
    <source>
        <dbReference type="ARBA" id="ARBA00023136"/>
    </source>
</evidence>
<evidence type="ECO:0000256" key="6">
    <source>
        <dbReference type="ARBA" id="ARBA00023004"/>
    </source>
</evidence>
<evidence type="ECO:0000256" key="8">
    <source>
        <dbReference type="ARBA" id="ARBA00023077"/>
    </source>
</evidence>
<evidence type="ECO:0000259" key="14">
    <source>
        <dbReference type="Pfam" id="PF00593"/>
    </source>
</evidence>